<dbReference type="PIRSF" id="PIRSF017233">
    <property type="entry name" value="IKAP"/>
    <property type="match status" value="1"/>
</dbReference>
<evidence type="ECO:0000256" key="2">
    <source>
        <dbReference type="ARBA" id="ARBA00006086"/>
    </source>
</evidence>
<dbReference type="InterPro" id="IPR056165">
    <property type="entry name" value="Beta-prop_ELP1_2nd"/>
</dbReference>
<evidence type="ECO:0000256" key="5">
    <source>
        <dbReference type="PIRNR" id="PIRNR017233"/>
    </source>
</evidence>
<dbReference type="Pfam" id="PF23878">
    <property type="entry name" value="TPR_ELP1"/>
    <property type="match status" value="1"/>
</dbReference>
<comment type="subcellular location">
    <subcellularLocation>
        <location evidence="5">Cytoplasm</location>
    </subcellularLocation>
    <subcellularLocation>
        <location evidence="5">Nucleus</location>
    </subcellularLocation>
</comment>
<keyword evidence="4" id="KW-0819">tRNA processing</keyword>
<dbReference type="GO" id="GO:0033588">
    <property type="term" value="C:elongator holoenzyme complex"/>
    <property type="evidence" value="ECO:0007669"/>
    <property type="project" value="InterPro"/>
</dbReference>
<comment type="similarity">
    <text evidence="2 5">Belongs to the ELP1/IKA1 family.</text>
</comment>
<feature type="domain" description="ELP1 first N-terminal beta-propeller" evidence="7">
    <location>
        <begin position="180"/>
        <end position="317"/>
    </location>
</feature>
<evidence type="ECO:0000256" key="1">
    <source>
        <dbReference type="ARBA" id="ARBA00005043"/>
    </source>
</evidence>
<organism evidence="12 13">
    <name type="scientific">Ceutorhynchus assimilis</name>
    <name type="common">cabbage seed weevil</name>
    <dbReference type="NCBI Taxonomy" id="467358"/>
    <lineage>
        <taxon>Eukaryota</taxon>
        <taxon>Metazoa</taxon>
        <taxon>Ecdysozoa</taxon>
        <taxon>Arthropoda</taxon>
        <taxon>Hexapoda</taxon>
        <taxon>Insecta</taxon>
        <taxon>Pterygota</taxon>
        <taxon>Neoptera</taxon>
        <taxon>Endopterygota</taxon>
        <taxon>Coleoptera</taxon>
        <taxon>Polyphaga</taxon>
        <taxon>Cucujiformia</taxon>
        <taxon>Curculionidae</taxon>
        <taxon>Ceutorhynchinae</taxon>
        <taxon>Ceutorhynchus</taxon>
    </lineage>
</organism>
<keyword evidence="3 5" id="KW-0963">Cytoplasm</keyword>
<protein>
    <recommendedName>
        <fullName evidence="5">Elongator complex protein 1</fullName>
    </recommendedName>
</protein>
<evidence type="ECO:0000259" key="9">
    <source>
        <dbReference type="Pfam" id="PF23878"/>
    </source>
</evidence>
<dbReference type="Proteomes" id="UP001152799">
    <property type="component" value="Chromosome 11"/>
</dbReference>
<accession>A0A9P0DCD2</accession>
<dbReference type="PANTHER" id="PTHR12747:SF0">
    <property type="entry name" value="ELONGATOR COMPLEX PROTEIN 1"/>
    <property type="match status" value="1"/>
</dbReference>
<keyword evidence="5" id="KW-0539">Nucleus</keyword>
<dbReference type="InterPro" id="IPR056164">
    <property type="entry name" value="Beta-prop_ELP1_1st"/>
</dbReference>
<dbReference type="Pfam" id="PF04762">
    <property type="entry name" value="Beta-prop_ELP1_1st"/>
    <property type="match status" value="1"/>
</dbReference>
<dbReference type="Pfam" id="PF23936">
    <property type="entry name" value="HB_ELP1"/>
    <property type="match status" value="1"/>
</dbReference>
<feature type="region of interest" description="Disordered" evidence="6">
    <location>
        <begin position="996"/>
        <end position="1023"/>
    </location>
</feature>
<dbReference type="PANTHER" id="PTHR12747">
    <property type="entry name" value="ELONGATOR COMPLEX PROTEIN 1"/>
    <property type="match status" value="1"/>
</dbReference>
<sequence>MENLRLLHYDSTKLLTGPNSLKIVELHDDLCCFITTSFELIVQEGEKGTLAHIPDELRDDIVYISFQSVWNCVVIITTSIPLVFDITSQKFHKCTFEDSDAHTKIVAASWNPIENLVVVIDDSGNLLGFTLINHGPNGDNTGYGFNLVKSGNMNMPDCGYPKWGTYIPECNEENKGIVLEYSSPIISWRGNGKMFVVNYWKEERRFLKLFDNHFRQLFDSKPYNNLLSSTTFKGMDNLIFCAGTDGETNQILIFEKNCQIKSSFLVPENKGEIREIVYQQEKQLLAVHSDSPIESCVNIYLHANNTWYLKQQLCLPNVLKISWVNDLNNATCKLNVLTSESLHKYEYAVEVSGFSNALLAVINGSKVSITCFSEEIIPPPMASKTLTFQKPVNEINFHALLNIYEFVMSDGRLQKYKYENGQFAIDGSEIPNGTSKISSNNIYLYKYKNVHIELDKKRNLIIDEKVLAENVLSLYLHDNYLLYTQHQVEKNILVSIRLPENLLHIDPKTMVKVTREVEQGAKIITVTNKHQVILALPRGNLETITSRLIAIDALENLLSQNLWGTAVDQMRHQKLNWNLLIDLNRQRFLEHIKDFIIAAKSAWLLNNIVTEFTNENCLDTMYSDWSNKETAMDRYLDKDYSKANILRAILKMLMDLNPLLNLHSIVILQIKHFTIKGAMKSIEHAFNLKELDLCRKAISYILRYKHPKDIINAAYTLYNIEFLSFCYSSCSEDPKIFEPKIEELLSITDEIDLRFAMSWQGNDFKMATLYLVRSKTKDESFVTMFIQKYSTHEIAYKNIQKNSPHFKTVTKLYSDYLGLRTRHDEAGWALERAGLYTDAIKRYQIALNWEKIVSILNMVHTEEEAKVALLKIIAKDLINANRVEEGARIYEQYCGDYKSAVLALTEHKMFQPAITLAKQYHDRELIANFIKPGLVKYREDTRETISELGSKFNDYMLRLLEIRKTKYKQLLRKQRIEHGILLDAFQEDDTEFETDSVSSEYGSISSRGSTDSIGSAGSKNSSRSLRRLERKKIDLREGGMFEDIALIRQLHMLAVDLYSSIKEVWEIYFSITDENNIFHAKKLQEDLSKIETRVLEGIPLIWSDVFLNAENSDDPLFVAVTENRHALDEQFRTPPKQFIGKPKIR</sequence>
<feature type="domain" description="ELP1 alpha-solenoid" evidence="10">
    <location>
        <begin position="549"/>
        <end position="741"/>
    </location>
</feature>
<comment type="pathway">
    <text evidence="1">tRNA modification; 5-methoxycarbonylmethyl-2-thiouridine-tRNA biosynthesis.</text>
</comment>
<evidence type="ECO:0000259" key="10">
    <source>
        <dbReference type="Pfam" id="PF23925"/>
    </source>
</evidence>
<reference evidence="12" key="1">
    <citation type="submission" date="2022-01" db="EMBL/GenBank/DDBJ databases">
        <authorList>
            <person name="King R."/>
        </authorList>
    </citation>
    <scope>NUCLEOTIDE SEQUENCE</scope>
</reference>
<dbReference type="InterPro" id="IPR056167">
    <property type="entry name" value="A-sol_ELP1"/>
</dbReference>
<comment type="function">
    <text evidence="5">Component of the elongator complex which is required for multiple tRNA modifications, including mcm5U (5-methoxycarbonylmethyl uridine), mcm5s2U (5-methoxycarbonylmethyl-2-thiouridine), and ncm5U (5-carbamoylmethyl uridine). The elongator complex catalyzes formation of carboxymethyluridine in the wobble base at position 34 in tRNAs.</text>
</comment>
<feature type="domain" description="ELP1 three-helical bundle" evidence="11">
    <location>
        <begin position="927"/>
        <end position="1095"/>
    </location>
</feature>
<proteinExistence type="inferred from homology"/>
<evidence type="ECO:0000259" key="7">
    <source>
        <dbReference type="Pfam" id="PF04762"/>
    </source>
</evidence>
<evidence type="ECO:0000313" key="13">
    <source>
        <dbReference type="Proteomes" id="UP001152799"/>
    </source>
</evidence>
<dbReference type="InterPro" id="IPR056166">
    <property type="entry name" value="TPR_ELP1"/>
</dbReference>
<dbReference type="OrthoDB" id="40048at2759"/>
<evidence type="ECO:0000259" key="8">
    <source>
        <dbReference type="Pfam" id="PF23797"/>
    </source>
</evidence>
<evidence type="ECO:0000256" key="3">
    <source>
        <dbReference type="ARBA" id="ARBA00022490"/>
    </source>
</evidence>
<dbReference type="Pfam" id="PF23925">
    <property type="entry name" value="A-sol_ELP1"/>
    <property type="match status" value="1"/>
</dbReference>
<feature type="domain" description="ELP1 N-terminal second beta-propeller" evidence="8">
    <location>
        <begin position="361"/>
        <end position="420"/>
    </location>
</feature>
<feature type="domain" description="ELP1 TPR" evidence="9">
    <location>
        <begin position="791"/>
        <end position="911"/>
    </location>
</feature>
<dbReference type="InterPro" id="IPR056169">
    <property type="entry name" value="HB_ELP1"/>
</dbReference>
<dbReference type="InterPro" id="IPR006849">
    <property type="entry name" value="Elp1"/>
</dbReference>
<feature type="domain" description="ELP1 N-terminal second beta-propeller" evidence="8">
    <location>
        <begin position="447"/>
        <end position="524"/>
    </location>
</feature>
<dbReference type="GO" id="GO:0000049">
    <property type="term" value="F:tRNA binding"/>
    <property type="evidence" value="ECO:0007669"/>
    <property type="project" value="TreeGrafter"/>
</dbReference>
<dbReference type="GO" id="GO:0005829">
    <property type="term" value="C:cytosol"/>
    <property type="evidence" value="ECO:0007669"/>
    <property type="project" value="TreeGrafter"/>
</dbReference>
<dbReference type="AlphaFoldDB" id="A0A9P0DCD2"/>
<evidence type="ECO:0000256" key="4">
    <source>
        <dbReference type="ARBA" id="ARBA00022694"/>
    </source>
</evidence>
<evidence type="ECO:0000313" key="12">
    <source>
        <dbReference type="EMBL" id="CAH1124193.1"/>
    </source>
</evidence>
<dbReference type="EMBL" id="OU892287">
    <property type="protein sequence ID" value="CAH1124193.1"/>
    <property type="molecule type" value="Genomic_DNA"/>
</dbReference>
<dbReference type="GO" id="GO:0005634">
    <property type="term" value="C:nucleus"/>
    <property type="evidence" value="ECO:0007669"/>
    <property type="project" value="UniProtKB-SubCell"/>
</dbReference>
<evidence type="ECO:0000259" key="11">
    <source>
        <dbReference type="Pfam" id="PF23936"/>
    </source>
</evidence>
<dbReference type="Pfam" id="PF23797">
    <property type="entry name" value="Beta-prop_ELP1_2nd"/>
    <property type="match status" value="2"/>
</dbReference>
<dbReference type="GO" id="GO:0002926">
    <property type="term" value="P:tRNA wobble base 5-methoxycarbonylmethyl-2-thiouridinylation"/>
    <property type="evidence" value="ECO:0007669"/>
    <property type="project" value="TreeGrafter"/>
</dbReference>
<keyword evidence="13" id="KW-1185">Reference proteome</keyword>
<gene>
    <name evidence="12" type="ORF">CEUTPL_LOCUS3153</name>
</gene>
<name>A0A9P0DCD2_9CUCU</name>
<feature type="compositionally biased region" description="Low complexity" evidence="6">
    <location>
        <begin position="996"/>
        <end position="1009"/>
    </location>
</feature>
<evidence type="ECO:0000256" key="6">
    <source>
        <dbReference type="SAM" id="MobiDB-lite"/>
    </source>
</evidence>